<evidence type="ECO:0000256" key="5">
    <source>
        <dbReference type="SAM" id="Phobius"/>
    </source>
</evidence>
<organism evidence="6 7">
    <name type="scientific">Shimazuella alba</name>
    <dbReference type="NCBI Taxonomy" id="2690964"/>
    <lineage>
        <taxon>Bacteria</taxon>
        <taxon>Bacillati</taxon>
        <taxon>Bacillota</taxon>
        <taxon>Bacilli</taxon>
        <taxon>Bacillales</taxon>
        <taxon>Thermoactinomycetaceae</taxon>
        <taxon>Shimazuella</taxon>
    </lineage>
</organism>
<comment type="caution">
    <text evidence="6">The sequence shown here is derived from an EMBL/GenBank/DDBJ whole genome shotgun (WGS) entry which is preliminary data.</text>
</comment>
<feature type="transmembrane region" description="Helical" evidence="5">
    <location>
        <begin position="89"/>
        <end position="108"/>
    </location>
</feature>
<dbReference type="GO" id="GO:0008168">
    <property type="term" value="F:methyltransferase activity"/>
    <property type="evidence" value="ECO:0007669"/>
    <property type="project" value="UniProtKB-KW"/>
</dbReference>
<comment type="subcellular location">
    <subcellularLocation>
        <location evidence="1">Endomembrane system</location>
        <topology evidence="1">Multi-pass membrane protein</topology>
    </subcellularLocation>
</comment>
<dbReference type="Pfam" id="PF04191">
    <property type="entry name" value="PEMT"/>
    <property type="match status" value="1"/>
</dbReference>
<proteinExistence type="predicted"/>
<evidence type="ECO:0000313" key="7">
    <source>
        <dbReference type="Proteomes" id="UP000430692"/>
    </source>
</evidence>
<dbReference type="Proteomes" id="UP000430692">
    <property type="component" value="Unassembled WGS sequence"/>
</dbReference>
<evidence type="ECO:0000256" key="4">
    <source>
        <dbReference type="ARBA" id="ARBA00023136"/>
    </source>
</evidence>
<dbReference type="InterPro" id="IPR007318">
    <property type="entry name" value="Phopholipid_MeTrfase"/>
</dbReference>
<keyword evidence="4 5" id="KW-0472">Membrane</keyword>
<name>A0A6I4VZ54_9BACL</name>
<reference evidence="6 7" key="1">
    <citation type="submission" date="2019-12" db="EMBL/GenBank/DDBJ databases">
        <title>Whole-genome analyses of novel actinobacteria.</title>
        <authorList>
            <person name="Sahin N."/>
            <person name="Saygin H."/>
        </authorList>
    </citation>
    <scope>NUCLEOTIDE SEQUENCE [LARGE SCALE GENOMIC DNA]</scope>
    <source>
        <strain evidence="6 7">KC615</strain>
    </source>
</reference>
<evidence type="ECO:0000256" key="2">
    <source>
        <dbReference type="ARBA" id="ARBA00022692"/>
    </source>
</evidence>
<dbReference type="GO" id="GO:0032259">
    <property type="term" value="P:methylation"/>
    <property type="evidence" value="ECO:0007669"/>
    <property type="project" value="UniProtKB-KW"/>
</dbReference>
<accession>A0A6I4VZ54</accession>
<dbReference type="RefSeq" id="WP_160803167.1">
    <property type="nucleotide sequence ID" value="NZ_WUUL01000019.1"/>
</dbReference>
<keyword evidence="2 5" id="KW-0812">Transmembrane</keyword>
<dbReference type="GO" id="GO:0012505">
    <property type="term" value="C:endomembrane system"/>
    <property type="evidence" value="ECO:0007669"/>
    <property type="project" value="UniProtKB-SubCell"/>
</dbReference>
<evidence type="ECO:0000256" key="3">
    <source>
        <dbReference type="ARBA" id="ARBA00022989"/>
    </source>
</evidence>
<keyword evidence="6" id="KW-0808">Transferase</keyword>
<dbReference type="PANTHER" id="PTHR12714">
    <property type="entry name" value="PROTEIN-S ISOPRENYLCYSTEINE O-METHYLTRANSFERASE"/>
    <property type="match status" value="1"/>
</dbReference>
<protein>
    <submittedName>
        <fullName evidence="6">Isoprenylcysteine carboxylmethyltransferase family protein</fullName>
    </submittedName>
</protein>
<dbReference type="Gene3D" id="1.20.120.1630">
    <property type="match status" value="1"/>
</dbReference>
<feature type="transmembrane region" description="Helical" evidence="5">
    <location>
        <begin position="44"/>
        <end position="64"/>
    </location>
</feature>
<feature type="transmembrane region" description="Helical" evidence="5">
    <location>
        <begin position="7"/>
        <end position="32"/>
    </location>
</feature>
<evidence type="ECO:0000313" key="6">
    <source>
        <dbReference type="EMBL" id="MXQ55818.1"/>
    </source>
</evidence>
<dbReference type="EMBL" id="WUUL01000019">
    <property type="protein sequence ID" value="MXQ55818.1"/>
    <property type="molecule type" value="Genomic_DNA"/>
</dbReference>
<gene>
    <name evidence="6" type="ORF">GSM42_19235</name>
</gene>
<dbReference type="PANTHER" id="PTHR12714:SF9">
    <property type="entry name" value="PROTEIN-S-ISOPRENYLCYSTEINE O-METHYLTRANSFERASE"/>
    <property type="match status" value="1"/>
</dbReference>
<keyword evidence="7" id="KW-1185">Reference proteome</keyword>
<dbReference type="AlphaFoldDB" id="A0A6I4VZ54"/>
<sequence length="167" mass="19444">MKKEVSLSSFLISLTLPTTMTVIVPSIILYFFDENNFSFGLHAWLGMLILITGLSLVTITIGLFKRIGKGTLNPLDPPKKLVIAGPYRYVRNPMITGVLLVQLGESIMFTSFELLIWFFGFWMANQIYFIWKEEPQLLKRFGPDYQEYRENVPKWVPRFSPWLKDKK</sequence>
<evidence type="ECO:0000256" key="1">
    <source>
        <dbReference type="ARBA" id="ARBA00004127"/>
    </source>
</evidence>
<keyword evidence="6" id="KW-0489">Methyltransferase</keyword>
<keyword evidence="3 5" id="KW-1133">Transmembrane helix</keyword>